<dbReference type="OrthoDB" id="19344at2759"/>
<evidence type="ECO:0000313" key="8">
    <source>
        <dbReference type="Proteomes" id="UP000799324"/>
    </source>
</evidence>
<feature type="transmembrane region" description="Helical" evidence="6">
    <location>
        <begin position="151"/>
        <end position="174"/>
    </location>
</feature>
<evidence type="ECO:0000313" key="7">
    <source>
        <dbReference type="EMBL" id="KAF2659083.1"/>
    </source>
</evidence>
<dbReference type="PANTHER" id="PTHR16201:SF11">
    <property type="entry name" value="PQ-LOOP REPEAT-CONTAINING PROTEIN"/>
    <property type="match status" value="1"/>
</dbReference>
<dbReference type="Pfam" id="PF04193">
    <property type="entry name" value="PQ-loop"/>
    <property type="match status" value="2"/>
</dbReference>
<sequence>MKSHLSPRCEKLSQPNAAEFSVAVFIIIGILVSYLPQHYKIIARRSSRGLSPLFVLLGTVSGTASIANVLTLPQSTEDMGCCRDISRFACASALLGVVQIGVQWSCFFFIMLLFLIFFPRPSSRPSTPPSDSTDSTDPSSSSTSPPTYKSAILVLALSLLFFLATLLGSITILYTTPSHLQAWANFLGLTGTLLAAIQYIPQILTTWRLQSVGSLSVPMMCIQTPGSFVFAASLAVRLGKSGWSTWGLFIVTGVLQGVLLGMSLGFLWRERRGGVGMGKGVNGREAGTEQGVNGNGNGNAGGSRDGSDEQTPLLSNGDGRVAASG</sequence>
<organism evidence="7 8">
    <name type="scientific">Lophiostoma macrostomum CBS 122681</name>
    <dbReference type="NCBI Taxonomy" id="1314788"/>
    <lineage>
        <taxon>Eukaryota</taxon>
        <taxon>Fungi</taxon>
        <taxon>Dikarya</taxon>
        <taxon>Ascomycota</taxon>
        <taxon>Pezizomycotina</taxon>
        <taxon>Dothideomycetes</taxon>
        <taxon>Pleosporomycetidae</taxon>
        <taxon>Pleosporales</taxon>
        <taxon>Lophiostomataceae</taxon>
        <taxon>Lophiostoma</taxon>
    </lineage>
</organism>
<comment type="subcellular location">
    <subcellularLocation>
        <location evidence="1">Membrane</location>
        <topology evidence="1">Multi-pass membrane protein</topology>
    </subcellularLocation>
</comment>
<feature type="transmembrane region" description="Helical" evidence="6">
    <location>
        <begin position="49"/>
        <end position="71"/>
    </location>
</feature>
<evidence type="ECO:0000256" key="2">
    <source>
        <dbReference type="ARBA" id="ARBA00022692"/>
    </source>
</evidence>
<feature type="transmembrane region" description="Helical" evidence="6">
    <location>
        <begin position="180"/>
        <end position="200"/>
    </location>
</feature>
<feature type="transmembrane region" description="Helical" evidence="6">
    <location>
        <begin position="212"/>
        <end position="234"/>
    </location>
</feature>
<keyword evidence="8" id="KW-1185">Reference proteome</keyword>
<dbReference type="InterPro" id="IPR006603">
    <property type="entry name" value="PQ-loop_rpt"/>
</dbReference>
<dbReference type="AlphaFoldDB" id="A0A6A6TJD3"/>
<feature type="transmembrane region" description="Helical" evidence="6">
    <location>
        <begin position="246"/>
        <end position="268"/>
    </location>
</feature>
<feature type="region of interest" description="Disordered" evidence="5">
    <location>
        <begin position="278"/>
        <end position="325"/>
    </location>
</feature>
<dbReference type="InterPro" id="IPR051415">
    <property type="entry name" value="LAAT-1"/>
</dbReference>
<evidence type="ECO:0000256" key="6">
    <source>
        <dbReference type="SAM" id="Phobius"/>
    </source>
</evidence>
<dbReference type="Gene3D" id="1.20.1280.290">
    <property type="match status" value="2"/>
</dbReference>
<dbReference type="EMBL" id="MU004309">
    <property type="protein sequence ID" value="KAF2659083.1"/>
    <property type="molecule type" value="Genomic_DNA"/>
</dbReference>
<dbReference type="SMART" id="SM00679">
    <property type="entry name" value="CTNS"/>
    <property type="match status" value="2"/>
</dbReference>
<gene>
    <name evidence="7" type="ORF">K491DRAFT_702382</name>
</gene>
<evidence type="ECO:0000256" key="4">
    <source>
        <dbReference type="ARBA" id="ARBA00023136"/>
    </source>
</evidence>
<protein>
    <recommendedName>
        <fullName evidence="9">PQ loop repeat protein-like protein</fullName>
    </recommendedName>
</protein>
<name>A0A6A6TJD3_9PLEO</name>
<dbReference type="GO" id="GO:0016020">
    <property type="term" value="C:membrane"/>
    <property type="evidence" value="ECO:0007669"/>
    <property type="project" value="UniProtKB-SubCell"/>
</dbReference>
<reference evidence="7" key="1">
    <citation type="journal article" date="2020" name="Stud. Mycol.">
        <title>101 Dothideomycetes genomes: a test case for predicting lifestyles and emergence of pathogens.</title>
        <authorList>
            <person name="Haridas S."/>
            <person name="Albert R."/>
            <person name="Binder M."/>
            <person name="Bloem J."/>
            <person name="Labutti K."/>
            <person name="Salamov A."/>
            <person name="Andreopoulos B."/>
            <person name="Baker S."/>
            <person name="Barry K."/>
            <person name="Bills G."/>
            <person name="Bluhm B."/>
            <person name="Cannon C."/>
            <person name="Castanera R."/>
            <person name="Culley D."/>
            <person name="Daum C."/>
            <person name="Ezra D."/>
            <person name="Gonzalez J."/>
            <person name="Henrissat B."/>
            <person name="Kuo A."/>
            <person name="Liang C."/>
            <person name="Lipzen A."/>
            <person name="Lutzoni F."/>
            <person name="Magnuson J."/>
            <person name="Mondo S."/>
            <person name="Nolan M."/>
            <person name="Ohm R."/>
            <person name="Pangilinan J."/>
            <person name="Park H.-J."/>
            <person name="Ramirez L."/>
            <person name="Alfaro M."/>
            <person name="Sun H."/>
            <person name="Tritt A."/>
            <person name="Yoshinaga Y."/>
            <person name="Zwiers L.-H."/>
            <person name="Turgeon B."/>
            <person name="Goodwin S."/>
            <person name="Spatafora J."/>
            <person name="Crous P."/>
            <person name="Grigoriev I."/>
        </authorList>
    </citation>
    <scope>NUCLEOTIDE SEQUENCE</scope>
    <source>
        <strain evidence="7">CBS 122681</strain>
    </source>
</reference>
<accession>A0A6A6TJD3</accession>
<evidence type="ECO:0000256" key="5">
    <source>
        <dbReference type="SAM" id="MobiDB-lite"/>
    </source>
</evidence>
<feature type="transmembrane region" description="Helical" evidence="6">
    <location>
        <begin position="91"/>
        <end position="118"/>
    </location>
</feature>
<proteinExistence type="predicted"/>
<feature type="region of interest" description="Disordered" evidence="5">
    <location>
        <begin position="126"/>
        <end position="146"/>
    </location>
</feature>
<dbReference type="Proteomes" id="UP000799324">
    <property type="component" value="Unassembled WGS sequence"/>
</dbReference>
<feature type="compositionally biased region" description="Gly residues" evidence="5">
    <location>
        <begin position="293"/>
        <end position="304"/>
    </location>
</feature>
<evidence type="ECO:0008006" key="9">
    <source>
        <dbReference type="Google" id="ProtNLM"/>
    </source>
</evidence>
<evidence type="ECO:0000256" key="1">
    <source>
        <dbReference type="ARBA" id="ARBA00004141"/>
    </source>
</evidence>
<feature type="transmembrane region" description="Helical" evidence="6">
    <location>
        <begin position="20"/>
        <end position="37"/>
    </location>
</feature>
<keyword evidence="2 6" id="KW-0812">Transmembrane</keyword>
<keyword evidence="4 6" id="KW-0472">Membrane</keyword>
<keyword evidence="3 6" id="KW-1133">Transmembrane helix</keyword>
<dbReference type="PANTHER" id="PTHR16201">
    <property type="entry name" value="SEVEN TRANSMEMBRANE PROTEIN 1-RELATED"/>
    <property type="match status" value="1"/>
</dbReference>
<evidence type="ECO:0000256" key="3">
    <source>
        <dbReference type="ARBA" id="ARBA00022989"/>
    </source>
</evidence>